<feature type="active site" description="Proton donor" evidence="12">
    <location>
        <position position="287"/>
    </location>
</feature>
<evidence type="ECO:0000256" key="5">
    <source>
        <dbReference type="ARBA" id="ARBA00021843"/>
    </source>
</evidence>
<feature type="active site" description="Nucleophile" evidence="12">
    <location>
        <position position="105"/>
    </location>
</feature>
<dbReference type="Gene3D" id="3.40.50.1820">
    <property type="entry name" value="alpha/beta hydrolase"/>
    <property type="match status" value="1"/>
</dbReference>
<sequence>MTSQPISRDWLAVGDGHELYVAQYGNVNGIPLLYLHGGPGAGCSTDELVLFDLSVYRVIFMDQRGAGLSRPRGELKHNNLGKLLTDIEQVRQWLGLSKWTLAGGSFGATLALLYAAKYPSRVIEQVLWGAFIPSEDSIRWLYGQQGAARLFPAEQLEFSVTATTDEQLSQFFSCYRAGLDNQCASVRQDFTRRWLSWEMALAYPGCKQDRKNVNLSQVLASIELYYVSNNYFAAFEQLCVSVVNIQAKTVILQGELDWVCPSGVLFSFLQDHRNQHIRLMEIKGGYHALADIKMTRAVVSAIREMAQTIVKGSIN</sequence>
<evidence type="ECO:0000259" key="13">
    <source>
        <dbReference type="Pfam" id="PF00561"/>
    </source>
</evidence>
<dbReference type="AlphaFoldDB" id="B8CHJ5"/>
<evidence type="ECO:0000256" key="1">
    <source>
        <dbReference type="ARBA" id="ARBA00001585"/>
    </source>
</evidence>
<evidence type="ECO:0000256" key="10">
    <source>
        <dbReference type="ARBA" id="ARBA00029605"/>
    </source>
</evidence>
<proteinExistence type="inferred from homology"/>
<dbReference type="OrthoDB" id="9796770at2"/>
<dbReference type="SUPFAM" id="SSF53474">
    <property type="entry name" value="alpha/beta-Hydrolases"/>
    <property type="match status" value="1"/>
</dbReference>
<dbReference type="EMBL" id="CP000472">
    <property type="protein sequence ID" value="ACJ27121.1"/>
    <property type="molecule type" value="Genomic_DNA"/>
</dbReference>
<reference evidence="14 15" key="1">
    <citation type="journal article" date="2008" name="PLoS ONE">
        <title>Environmental adaptation: genomic analysis of the piezotolerant and psychrotolerant deep-sea iron reducing bacterium Shewanella piezotolerans WP3.</title>
        <authorList>
            <person name="Wang F."/>
            <person name="Wang J."/>
            <person name="Jian H."/>
            <person name="Zhang B."/>
            <person name="Li S."/>
            <person name="Wang F."/>
            <person name="Zeng X."/>
            <person name="Gao L."/>
            <person name="Bartlett D.H."/>
            <person name="Yu J."/>
            <person name="Hu S."/>
            <person name="Xiao X."/>
        </authorList>
    </citation>
    <scope>NUCLEOTIDE SEQUENCE [LARGE SCALE GENOMIC DNA]</scope>
    <source>
        <strain evidence="15">WP3 / JCM 13877</strain>
    </source>
</reference>
<dbReference type="RefSeq" id="WP_020910504.1">
    <property type="nucleotide sequence ID" value="NC_011566.1"/>
</dbReference>
<gene>
    <name evidence="14" type="ordered locus">swp_0281</name>
</gene>
<dbReference type="EC" id="3.4.11.5" evidence="4 11"/>
<feature type="domain" description="AB hydrolase-1" evidence="13">
    <location>
        <begin position="31"/>
        <end position="288"/>
    </location>
</feature>
<dbReference type="PRINTS" id="PR00793">
    <property type="entry name" value="PROAMNOPTASE"/>
</dbReference>
<evidence type="ECO:0000313" key="14">
    <source>
        <dbReference type="EMBL" id="ACJ27121.1"/>
    </source>
</evidence>
<evidence type="ECO:0000256" key="7">
    <source>
        <dbReference type="ARBA" id="ARBA00022490"/>
    </source>
</evidence>
<evidence type="ECO:0000256" key="9">
    <source>
        <dbReference type="ARBA" id="ARBA00022801"/>
    </source>
</evidence>
<dbReference type="PRINTS" id="PR00111">
    <property type="entry name" value="ABHYDROLASE"/>
</dbReference>
<accession>B8CHJ5</accession>
<dbReference type="PIRSF" id="PIRSF006431">
    <property type="entry name" value="Pept_S33"/>
    <property type="match status" value="1"/>
</dbReference>
<dbReference type="eggNOG" id="COG2267">
    <property type="taxonomic scope" value="Bacteria"/>
</dbReference>
<evidence type="ECO:0000256" key="8">
    <source>
        <dbReference type="ARBA" id="ARBA00022670"/>
    </source>
</evidence>
<protein>
    <recommendedName>
        <fullName evidence="5 11">Proline iminopeptidase</fullName>
        <shortName evidence="11">PIP</shortName>
        <ecNumber evidence="4 11">3.4.11.5</ecNumber>
    </recommendedName>
    <alternativeName>
        <fullName evidence="10 11">Prolyl aminopeptidase</fullName>
    </alternativeName>
</protein>
<keyword evidence="6 11" id="KW-0031">Aminopeptidase</keyword>
<dbReference type="InterPro" id="IPR029058">
    <property type="entry name" value="AB_hydrolase_fold"/>
</dbReference>
<dbReference type="HOGENOM" id="CLU_043739_2_2_6"/>
<dbReference type="Proteomes" id="UP000000753">
    <property type="component" value="Chromosome"/>
</dbReference>
<dbReference type="InterPro" id="IPR005944">
    <property type="entry name" value="Pro_iminopeptidase"/>
</dbReference>
<dbReference type="InterPro" id="IPR000073">
    <property type="entry name" value="AB_hydrolase_1"/>
</dbReference>
<dbReference type="GO" id="GO:0005737">
    <property type="term" value="C:cytoplasm"/>
    <property type="evidence" value="ECO:0007669"/>
    <property type="project" value="UniProtKB-SubCell"/>
</dbReference>
<dbReference type="GO" id="GO:0006508">
    <property type="term" value="P:proteolysis"/>
    <property type="evidence" value="ECO:0007669"/>
    <property type="project" value="UniProtKB-KW"/>
</dbReference>
<dbReference type="KEGG" id="swp:swp_0281"/>
<dbReference type="PANTHER" id="PTHR43722:SF1">
    <property type="entry name" value="PROLINE IMINOPEPTIDASE"/>
    <property type="match status" value="1"/>
</dbReference>
<dbReference type="MEROPS" id="S33.001"/>
<dbReference type="STRING" id="225849.swp_0281"/>
<dbReference type="InterPro" id="IPR002410">
    <property type="entry name" value="Peptidase_S33"/>
</dbReference>
<keyword evidence="9 11" id="KW-0378">Hydrolase</keyword>
<keyword evidence="8 11" id="KW-0645">Protease</keyword>
<dbReference type="PANTHER" id="PTHR43722">
    <property type="entry name" value="PROLINE IMINOPEPTIDASE"/>
    <property type="match status" value="1"/>
</dbReference>
<evidence type="ECO:0000256" key="3">
    <source>
        <dbReference type="ARBA" id="ARBA00010088"/>
    </source>
</evidence>
<keyword evidence="7 11" id="KW-0963">Cytoplasm</keyword>
<evidence type="ECO:0000256" key="6">
    <source>
        <dbReference type="ARBA" id="ARBA00022438"/>
    </source>
</evidence>
<evidence type="ECO:0000256" key="2">
    <source>
        <dbReference type="ARBA" id="ARBA00004496"/>
    </source>
</evidence>
<dbReference type="Pfam" id="PF00561">
    <property type="entry name" value="Abhydrolase_1"/>
    <property type="match status" value="1"/>
</dbReference>
<evidence type="ECO:0000256" key="4">
    <source>
        <dbReference type="ARBA" id="ARBA00012568"/>
    </source>
</evidence>
<comment type="similarity">
    <text evidence="3 11">Belongs to the peptidase S33 family.</text>
</comment>
<dbReference type="ESTHER" id="shepw-b8chj5">
    <property type="family name" value="Proline_iminopeptidase"/>
</dbReference>
<organism evidence="14 15">
    <name type="scientific">Shewanella piezotolerans (strain WP3 / JCM 13877)</name>
    <dbReference type="NCBI Taxonomy" id="225849"/>
    <lineage>
        <taxon>Bacteria</taxon>
        <taxon>Pseudomonadati</taxon>
        <taxon>Pseudomonadota</taxon>
        <taxon>Gammaproteobacteria</taxon>
        <taxon>Alteromonadales</taxon>
        <taxon>Shewanellaceae</taxon>
        <taxon>Shewanella</taxon>
    </lineage>
</organism>
<keyword evidence="15" id="KW-1185">Reference proteome</keyword>
<evidence type="ECO:0000256" key="12">
    <source>
        <dbReference type="PIRSR" id="PIRSR006431-1"/>
    </source>
</evidence>
<feature type="active site" evidence="12">
    <location>
        <position position="257"/>
    </location>
</feature>
<comment type="subcellular location">
    <subcellularLocation>
        <location evidence="2 11">Cytoplasm</location>
    </subcellularLocation>
</comment>
<comment type="catalytic activity">
    <reaction evidence="1 11">
        <text>Release of N-terminal proline from a peptide.</text>
        <dbReference type="EC" id="3.4.11.5"/>
    </reaction>
</comment>
<name>B8CHJ5_SHEPW</name>
<evidence type="ECO:0000256" key="11">
    <source>
        <dbReference type="PIRNR" id="PIRNR006431"/>
    </source>
</evidence>
<dbReference type="GO" id="GO:0004177">
    <property type="term" value="F:aminopeptidase activity"/>
    <property type="evidence" value="ECO:0007669"/>
    <property type="project" value="UniProtKB-UniRule"/>
</dbReference>
<evidence type="ECO:0000313" key="15">
    <source>
        <dbReference type="Proteomes" id="UP000000753"/>
    </source>
</evidence>